<proteinExistence type="predicted"/>
<sequence>MVASPLRPANAPNNTPPGLLTEEALVEEIDRRQAELQGIQDELALRSAEEQRLLEELPQELPRTCGQCDARLLSLKSLFRGLSRMCDIALQLHSPAGDASELPLYVTHQYLLELADVGQSCSQVDPRFAQVASYANQKAVQIQAQALATPQTPTPIREALVED</sequence>
<reference evidence="1 2" key="1">
    <citation type="submission" date="2024-02" db="EMBL/GenBank/DDBJ databases">
        <authorList>
            <person name="Chen Y."/>
            <person name="Shah S."/>
            <person name="Dougan E. K."/>
            <person name="Thang M."/>
            <person name="Chan C."/>
        </authorList>
    </citation>
    <scope>NUCLEOTIDE SEQUENCE [LARGE SCALE GENOMIC DNA]</scope>
</reference>
<protein>
    <submittedName>
        <fullName evidence="1">Uncharacterized protein</fullName>
    </submittedName>
</protein>
<dbReference type="Proteomes" id="UP001642484">
    <property type="component" value="Unassembled WGS sequence"/>
</dbReference>
<evidence type="ECO:0000313" key="1">
    <source>
        <dbReference type="EMBL" id="CAK9044580.1"/>
    </source>
</evidence>
<name>A0ABP0LZC7_9DINO</name>
<gene>
    <name evidence="1" type="ORF">CCMP2556_LOCUS23440</name>
</gene>
<evidence type="ECO:0000313" key="2">
    <source>
        <dbReference type="Proteomes" id="UP001642484"/>
    </source>
</evidence>
<keyword evidence="2" id="KW-1185">Reference proteome</keyword>
<dbReference type="EMBL" id="CAXAMN010014891">
    <property type="protein sequence ID" value="CAK9044580.1"/>
    <property type="molecule type" value="Genomic_DNA"/>
</dbReference>
<accession>A0ABP0LZC7</accession>
<comment type="caution">
    <text evidence="1">The sequence shown here is derived from an EMBL/GenBank/DDBJ whole genome shotgun (WGS) entry which is preliminary data.</text>
</comment>
<organism evidence="1 2">
    <name type="scientific">Durusdinium trenchii</name>
    <dbReference type="NCBI Taxonomy" id="1381693"/>
    <lineage>
        <taxon>Eukaryota</taxon>
        <taxon>Sar</taxon>
        <taxon>Alveolata</taxon>
        <taxon>Dinophyceae</taxon>
        <taxon>Suessiales</taxon>
        <taxon>Symbiodiniaceae</taxon>
        <taxon>Durusdinium</taxon>
    </lineage>
</organism>